<evidence type="ECO:0000256" key="6">
    <source>
        <dbReference type="ARBA" id="ARBA00023139"/>
    </source>
</evidence>
<keyword evidence="12" id="KW-1185">Reference proteome</keyword>
<keyword evidence="1 8" id="KW-1003">Cell membrane</keyword>
<accession>A0ABT7SYP9</accession>
<dbReference type="SMART" id="SM00028">
    <property type="entry name" value="TPR"/>
    <property type="match status" value="4"/>
</dbReference>
<dbReference type="InterPro" id="IPR019734">
    <property type="entry name" value="TPR_rpt"/>
</dbReference>
<evidence type="ECO:0000313" key="11">
    <source>
        <dbReference type="EMBL" id="MDM7860654.1"/>
    </source>
</evidence>
<dbReference type="InterPro" id="IPR023605">
    <property type="entry name" value="Lipoprotein_NlpI"/>
</dbReference>
<evidence type="ECO:0000256" key="4">
    <source>
        <dbReference type="ARBA" id="ARBA00022803"/>
    </source>
</evidence>
<organism evidence="11 12">
    <name type="scientific">Alteromonas arenosi</name>
    <dbReference type="NCBI Taxonomy" id="3055817"/>
    <lineage>
        <taxon>Bacteria</taxon>
        <taxon>Pseudomonadati</taxon>
        <taxon>Pseudomonadota</taxon>
        <taxon>Gammaproteobacteria</taxon>
        <taxon>Alteromonadales</taxon>
        <taxon>Alteromonadaceae</taxon>
        <taxon>Alteromonas/Salinimonas group</taxon>
        <taxon>Alteromonas</taxon>
    </lineage>
</organism>
<comment type="subcellular location">
    <subcellularLocation>
        <location evidence="8">Cell membrane</location>
    </subcellularLocation>
</comment>
<feature type="signal peptide" evidence="10">
    <location>
        <begin position="1"/>
        <end position="22"/>
    </location>
</feature>
<reference evidence="11 12" key="1">
    <citation type="submission" date="2023-06" db="EMBL/GenBank/DDBJ databases">
        <title>Alteromonas sp. ASW11-36 isolated from intertidal sand.</title>
        <authorList>
            <person name="Li Y."/>
        </authorList>
    </citation>
    <scope>NUCLEOTIDE SEQUENCE [LARGE SCALE GENOMIC DNA]</scope>
    <source>
        <strain evidence="11 12">ASW11-36</strain>
    </source>
</reference>
<dbReference type="PROSITE" id="PS51257">
    <property type="entry name" value="PROKAR_LIPOPROTEIN"/>
    <property type="match status" value="1"/>
</dbReference>
<dbReference type="PROSITE" id="PS50005">
    <property type="entry name" value="TPR"/>
    <property type="match status" value="2"/>
</dbReference>
<evidence type="ECO:0000256" key="7">
    <source>
        <dbReference type="ARBA" id="ARBA00023288"/>
    </source>
</evidence>
<keyword evidence="5 8" id="KW-0472">Membrane</keyword>
<feature type="chain" id="PRO_5047334969" description="Lipoprotein NlpI" evidence="10">
    <location>
        <begin position="23"/>
        <end position="293"/>
    </location>
</feature>
<keyword evidence="2 10" id="KW-0732">Signal</keyword>
<evidence type="ECO:0000256" key="5">
    <source>
        <dbReference type="ARBA" id="ARBA00023136"/>
    </source>
</evidence>
<keyword evidence="7 11" id="KW-0449">Lipoprotein</keyword>
<feature type="repeat" description="TPR" evidence="9">
    <location>
        <begin position="101"/>
        <end position="134"/>
    </location>
</feature>
<dbReference type="Gene3D" id="1.25.40.10">
    <property type="entry name" value="Tetratricopeptide repeat domain"/>
    <property type="match status" value="1"/>
</dbReference>
<dbReference type="InterPro" id="IPR011990">
    <property type="entry name" value="TPR-like_helical_dom_sf"/>
</dbReference>
<feature type="repeat" description="TPR" evidence="9">
    <location>
        <begin position="67"/>
        <end position="100"/>
    </location>
</feature>
<dbReference type="Proteomes" id="UP001234343">
    <property type="component" value="Unassembled WGS sequence"/>
</dbReference>
<comment type="caution">
    <text evidence="11">The sequence shown here is derived from an EMBL/GenBank/DDBJ whole genome shotgun (WGS) entry which is preliminary data.</text>
</comment>
<protein>
    <recommendedName>
        <fullName evidence="8">Lipoprotein NlpI</fullName>
    </recommendedName>
</protein>
<comment type="subunit">
    <text evidence="8">Homodimer.</text>
</comment>
<dbReference type="EMBL" id="JAUCBP010000007">
    <property type="protein sequence ID" value="MDM7860654.1"/>
    <property type="molecule type" value="Genomic_DNA"/>
</dbReference>
<evidence type="ECO:0000256" key="2">
    <source>
        <dbReference type="ARBA" id="ARBA00022729"/>
    </source>
</evidence>
<evidence type="ECO:0000313" key="12">
    <source>
        <dbReference type="Proteomes" id="UP001234343"/>
    </source>
</evidence>
<dbReference type="NCBIfam" id="NF008391">
    <property type="entry name" value="PRK11189.1"/>
    <property type="match status" value="1"/>
</dbReference>
<sequence>MLQNIKILIPLSFLLLSGCAQLPQQPAAQMGNLLLVEPIPANPRAQLAVARFNYILGQANIEDGERAELLYQRGMLYDSLGLSSLAQFDYSQVLKLRPDMAEAYNSIGIHYVQQQDFSQAYDAFDSSIDINPDYDFAYLNRGIALYYGGKPELAVEDLAVFQQRKPTDPYRAIWHFIAAREVDEIAALEQLRAARPGLDPTFWANNIVDFYLGDIDENTLLNSLIVDIENRTELNNRVCEAYFYIGKHHSRVGQRGKASNYFKLALSTNVYEFVEHRFARLELERLADSQTGS</sequence>
<evidence type="ECO:0000256" key="10">
    <source>
        <dbReference type="SAM" id="SignalP"/>
    </source>
</evidence>
<keyword evidence="6" id="KW-0564">Palmitate</keyword>
<dbReference type="PANTHER" id="PTHR44858:SF1">
    <property type="entry name" value="UDP-N-ACETYLGLUCOSAMINE--PEPTIDE N-ACETYLGLUCOSAMINYLTRANSFERASE SPINDLY-RELATED"/>
    <property type="match status" value="1"/>
</dbReference>
<comment type="function">
    <text evidence="8">May be involved in cell division.</text>
</comment>
<evidence type="ECO:0000256" key="1">
    <source>
        <dbReference type="ARBA" id="ARBA00022475"/>
    </source>
</evidence>
<dbReference type="InterPro" id="IPR050498">
    <property type="entry name" value="Ycf3"/>
</dbReference>
<dbReference type="RefSeq" id="WP_289364945.1">
    <property type="nucleotide sequence ID" value="NZ_JAUCBP010000007.1"/>
</dbReference>
<dbReference type="Pfam" id="PF13181">
    <property type="entry name" value="TPR_8"/>
    <property type="match status" value="2"/>
</dbReference>
<gene>
    <name evidence="11" type="primary">nlpI</name>
    <name evidence="11" type="ORF">QTP81_08605</name>
</gene>
<keyword evidence="3" id="KW-0677">Repeat</keyword>
<keyword evidence="4 9" id="KW-0802">TPR repeat</keyword>
<proteinExistence type="predicted"/>
<dbReference type="PROSITE" id="PS50293">
    <property type="entry name" value="TPR_REGION"/>
    <property type="match status" value="1"/>
</dbReference>
<name>A0ABT7SYP9_9ALTE</name>
<dbReference type="PANTHER" id="PTHR44858">
    <property type="entry name" value="TETRATRICOPEPTIDE REPEAT PROTEIN 6"/>
    <property type="match status" value="1"/>
</dbReference>
<dbReference type="SUPFAM" id="SSF48452">
    <property type="entry name" value="TPR-like"/>
    <property type="match status" value="1"/>
</dbReference>
<dbReference type="PIRSF" id="PIRSF004654">
    <property type="entry name" value="NlpI"/>
    <property type="match status" value="1"/>
</dbReference>
<evidence type="ECO:0000256" key="3">
    <source>
        <dbReference type="ARBA" id="ARBA00022737"/>
    </source>
</evidence>
<evidence type="ECO:0000256" key="9">
    <source>
        <dbReference type="PROSITE-ProRule" id="PRU00339"/>
    </source>
</evidence>
<evidence type="ECO:0000256" key="8">
    <source>
        <dbReference type="PIRNR" id="PIRNR004654"/>
    </source>
</evidence>